<dbReference type="RefSeq" id="WP_012223775.1">
    <property type="nucleotide sequence ID" value="NZ_HG422565.1"/>
</dbReference>
<dbReference type="STRING" id="1229780.BN381_110066"/>
<dbReference type="InterPro" id="IPR034660">
    <property type="entry name" value="DinB/YfiT-like"/>
</dbReference>
<evidence type="ECO:0000313" key="3">
    <source>
        <dbReference type="Proteomes" id="UP000018291"/>
    </source>
</evidence>
<protein>
    <recommendedName>
        <fullName evidence="1">Mycothiol-dependent maleylpyruvate isomerase metal-binding domain-containing protein</fullName>
    </recommendedName>
</protein>
<dbReference type="Pfam" id="PF11716">
    <property type="entry name" value="MDMPI_N"/>
    <property type="match status" value="1"/>
</dbReference>
<keyword evidence="3" id="KW-1185">Reference proteome</keyword>
<dbReference type="InterPro" id="IPR024344">
    <property type="entry name" value="MDMPI_metal-binding"/>
</dbReference>
<reference evidence="2 3" key="1">
    <citation type="journal article" date="2013" name="ISME J.">
        <title>Metabolic model for the filamentous 'Candidatus Microthrix parvicella' based on genomic and metagenomic analyses.</title>
        <authorList>
            <person name="Jon McIlroy S."/>
            <person name="Kristiansen R."/>
            <person name="Albertsen M."/>
            <person name="Michael Karst S."/>
            <person name="Rossetti S."/>
            <person name="Lund Nielsen J."/>
            <person name="Tandoi V."/>
            <person name="James Seviour R."/>
            <person name="Nielsen P.H."/>
        </authorList>
    </citation>
    <scope>NUCLEOTIDE SEQUENCE [LARGE SCALE GENOMIC DNA]</scope>
    <source>
        <strain evidence="2 3">RN1</strain>
    </source>
</reference>
<comment type="caution">
    <text evidence="2">The sequence shown here is derived from an EMBL/GenBank/DDBJ whole genome shotgun (WGS) entry which is preliminary data.</text>
</comment>
<dbReference type="HOGENOM" id="CLU_094190_0_0_11"/>
<dbReference type="Gene3D" id="1.20.120.450">
    <property type="entry name" value="dinb family like domain"/>
    <property type="match status" value="1"/>
</dbReference>
<sequence length="253" mass="28243">MMTEPSVDVSTIPRITHDESTEITAVENRKFGEQLRNLGANDWSAPTACERWDVRAMAAHVVGGAAGQISPREFVRQVRAGRPLVKEIGAQYWWDGMNEVQVREREQLGTDELIAEWITNSERARVARNKLPKPIGRLPLLKLPAPVGRQRLTYLFDMGFTRDVWAHRMDIAAATNRPMDLDANHDGRIIADVVAEWSSYFDEPFTLELTGPAGGHFTSGSGGESVRIDTLEFMMILAERAEGTGVLHHTLPL</sequence>
<dbReference type="GO" id="GO:0046872">
    <property type="term" value="F:metal ion binding"/>
    <property type="evidence" value="ECO:0007669"/>
    <property type="project" value="InterPro"/>
</dbReference>
<name>R4YWP0_9ACTN</name>
<feature type="domain" description="Mycothiol-dependent maleylpyruvate isomerase metal-binding" evidence="1">
    <location>
        <begin position="29"/>
        <end position="172"/>
    </location>
</feature>
<dbReference type="Proteomes" id="UP000018291">
    <property type="component" value="Unassembled WGS sequence"/>
</dbReference>
<gene>
    <name evidence="2" type="ORF">BN381_110066</name>
</gene>
<evidence type="ECO:0000259" key="1">
    <source>
        <dbReference type="Pfam" id="PF11716"/>
    </source>
</evidence>
<dbReference type="AlphaFoldDB" id="R4YWP0"/>
<dbReference type="EMBL" id="CANL01000003">
    <property type="protein sequence ID" value="CCM62400.1"/>
    <property type="molecule type" value="Genomic_DNA"/>
</dbReference>
<dbReference type="eggNOG" id="ENOG5030UXH">
    <property type="taxonomic scope" value="Bacteria"/>
</dbReference>
<evidence type="ECO:0000313" key="2">
    <source>
        <dbReference type="EMBL" id="CCM62400.1"/>
    </source>
</evidence>
<dbReference type="SUPFAM" id="SSF109854">
    <property type="entry name" value="DinB/YfiT-like putative metalloenzymes"/>
    <property type="match status" value="1"/>
</dbReference>
<dbReference type="InterPro" id="IPR017517">
    <property type="entry name" value="Maleyloyr_isom"/>
</dbReference>
<proteinExistence type="predicted"/>
<organism evidence="2 3">
    <name type="scientific">Candidatus Neomicrothrix parvicella RN1</name>
    <dbReference type="NCBI Taxonomy" id="1229780"/>
    <lineage>
        <taxon>Bacteria</taxon>
        <taxon>Bacillati</taxon>
        <taxon>Actinomycetota</taxon>
        <taxon>Acidimicrobiia</taxon>
        <taxon>Acidimicrobiales</taxon>
        <taxon>Microthrixaceae</taxon>
        <taxon>Candidatus Neomicrothrix</taxon>
    </lineage>
</organism>
<dbReference type="NCBIfam" id="TIGR03083">
    <property type="entry name" value="maleylpyruvate isomerase family mycothiol-dependent enzyme"/>
    <property type="match status" value="1"/>
</dbReference>
<accession>R4YWP0</accession>